<dbReference type="OrthoDB" id="4266042at2"/>
<dbReference type="InterPro" id="IPR036388">
    <property type="entry name" value="WH-like_DNA-bd_sf"/>
</dbReference>
<dbReference type="InterPro" id="IPR036390">
    <property type="entry name" value="WH_DNA-bd_sf"/>
</dbReference>
<sequence length="322" mass="34846">MLANLGLSKWDESVYLAMLHLRQAGVAALAEHLSADESTVRSSLDRLIDLALVRTHADGLRVVRPQAGLMSLLAQAEAEIAVRQHQIEATRTTIASIANEFSAQGRGEPVVRLEGIEAVRDRLAELASEVERECLSFNSGGAQAPDTISAEQPLNQATLERGVLIRDVYQESFRNDPGTLAHARWMARLGGQCRTVPTLPMRLVIVDRRTALVPIDPADPRAGALEIQTPGAVAGLAALFDQVWDSGRPLGEAPPRDQDGLNGQERQLLRLLAEGHTDESAARKLAVSTRSVQRIMTALTERLGAVSRFQAGVEAARRGWVG</sequence>
<dbReference type="PANTHER" id="PTHR34293">
    <property type="entry name" value="HTH-TYPE TRANSCRIPTIONAL REGULATOR TRMBL2"/>
    <property type="match status" value="1"/>
</dbReference>
<dbReference type="InterPro" id="IPR002831">
    <property type="entry name" value="Tscrpt_reg_TrmB_N"/>
</dbReference>
<dbReference type="InterPro" id="IPR016032">
    <property type="entry name" value="Sig_transdc_resp-reg_C-effctor"/>
</dbReference>
<proteinExistence type="predicted"/>
<dbReference type="RefSeq" id="WP_091614490.1">
    <property type="nucleotide sequence ID" value="NZ_FMCX01000010.1"/>
</dbReference>
<evidence type="ECO:0000259" key="1">
    <source>
        <dbReference type="PROSITE" id="PS50043"/>
    </source>
</evidence>
<dbReference type="SMART" id="SM00421">
    <property type="entry name" value="HTH_LUXR"/>
    <property type="match status" value="1"/>
</dbReference>
<protein>
    <submittedName>
        <fullName evidence="2">Regulatory protein, luxR family</fullName>
    </submittedName>
</protein>
<name>A0A1C5AH17_9ACTN</name>
<dbReference type="SUPFAM" id="SSF46894">
    <property type="entry name" value="C-terminal effector domain of the bipartite response regulators"/>
    <property type="match status" value="1"/>
</dbReference>
<dbReference type="PROSITE" id="PS50043">
    <property type="entry name" value="HTH_LUXR_2"/>
    <property type="match status" value="1"/>
</dbReference>
<evidence type="ECO:0000313" key="2">
    <source>
        <dbReference type="EMBL" id="SCF44361.1"/>
    </source>
</evidence>
<dbReference type="Gene3D" id="1.10.10.10">
    <property type="entry name" value="Winged helix-like DNA-binding domain superfamily/Winged helix DNA-binding domain"/>
    <property type="match status" value="2"/>
</dbReference>
<reference evidence="3" key="1">
    <citation type="submission" date="2016-06" db="EMBL/GenBank/DDBJ databases">
        <authorList>
            <person name="Varghese N."/>
            <person name="Submissions Spin"/>
        </authorList>
    </citation>
    <scope>NUCLEOTIDE SEQUENCE [LARGE SCALE GENOMIC DNA]</scope>
    <source>
        <strain evidence="3">DSM 44830</strain>
    </source>
</reference>
<dbReference type="GO" id="GO:0003677">
    <property type="term" value="F:DNA binding"/>
    <property type="evidence" value="ECO:0007669"/>
    <property type="project" value="InterPro"/>
</dbReference>
<dbReference type="AlphaFoldDB" id="A0A1C5AH17"/>
<dbReference type="Pfam" id="PF00196">
    <property type="entry name" value="GerE"/>
    <property type="match status" value="1"/>
</dbReference>
<dbReference type="InterPro" id="IPR051797">
    <property type="entry name" value="TrmB-like"/>
</dbReference>
<accession>A0A1C5AH17</accession>
<organism evidence="2 3">
    <name type="scientific">Micromonospora mirobrigensis</name>
    <dbReference type="NCBI Taxonomy" id="262898"/>
    <lineage>
        <taxon>Bacteria</taxon>
        <taxon>Bacillati</taxon>
        <taxon>Actinomycetota</taxon>
        <taxon>Actinomycetes</taxon>
        <taxon>Micromonosporales</taxon>
        <taxon>Micromonosporaceae</taxon>
        <taxon>Micromonospora</taxon>
    </lineage>
</organism>
<feature type="domain" description="HTH luxR-type" evidence="1">
    <location>
        <begin position="254"/>
        <end position="319"/>
    </location>
</feature>
<evidence type="ECO:0000313" key="3">
    <source>
        <dbReference type="Proteomes" id="UP000199504"/>
    </source>
</evidence>
<dbReference type="EMBL" id="FMCX01000010">
    <property type="protein sequence ID" value="SCF44361.1"/>
    <property type="molecule type" value="Genomic_DNA"/>
</dbReference>
<dbReference type="InterPro" id="IPR000792">
    <property type="entry name" value="Tscrpt_reg_LuxR_C"/>
</dbReference>
<dbReference type="GO" id="GO:0006355">
    <property type="term" value="P:regulation of DNA-templated transcription"/>
    <property type="evidence" value="ECO:0007669"/>
    <property type="project" value="InterPro"/>
</dbReference>
<dbReference type="STRING" id="262898.GA0070564_11076"/>
<keyword evidence="3" id="KW-1185">Reference proteome</keyword>
<dbReference type="PANTHER" id="PTHR34293:SF1">
    <property type="entry name" value="HTH-TYPE TRANSCRIPTIONAL REGULATOR TRMBL2"/>
    <property type="match status" value="1"/>
</dbReference>
<gene>
    <name evidence="2" type="ORF">GA0070564_11076</name>
</gene>
<dbReference type="Proteomes" id="UP000199504">
    <property type="component" value="Unassembled WGS sequence"/>
</dbReference>
<dbReference type="Pfam" id="PF01978">
    <property type="entry name" value="TrmB"/>
    <property type="match status" value="1"/>
</dbReference>
<dbReference type="SUPFAM" id="SSF46785">
    <property type="entry name" value="Winged helix' DNA-binding domain"/>
    <property type="match status" value="1"/>
</dbReference>